<proteinExistence type="inferred from homology"/>
<dbReference type="Pfam" id="PF01027">
    <property type="entry name" value="Bax1-I"/>
    <property type="match status" value="1"/>
</dbReference>
<feature type="transmembrane region" description="Helical" evidence="6">
    <location>
        <begin position="177"/>
        <end position="196"/>
    </location>
</feature>
<evidence type="ECO:0000256" key="4">
    <source>
        <dbReference type="ARBA" id="ARBA00022989"/>
    </source>
</evidence>
<accession>A0A235EKR1</accession>
<keyword evidence="8" id="KW-1185">Reference proteome</keyword>
<evidence type="ECO:0000256" key="5">
    <source>
        <dbReference type="ARBA" id="ARBA00023136"/>
    </source>
</evidence>
<comment type="similarity">
    <text evidence="2 6">Belongs to the BI1 family.</text>
</comment>
<dbReference type="PANTHER" id="PTHR23291:SF50">
    <property type="entry name" value="PROTEIN LIFEGUARD 4"/>
    <property type="match status" value="1"/>
</dbReference>
<dbReference type="EMBL" id="NOIG01000008">
    <property type="protein sequence ID" value="OYD49626.1"/>
    <property type="molecule type" value="Genomic_DNA"/>
</dbReference>
<keyword evidence="3 6" id="KW-0812">Transmembrane</keyword>
<keyword evidence="4 6" id="KW-1133">Transmembrane helix</keyword>
<dbReference type="OrthoDB" id="5177430at2"/>
<comment type="subcellular location">
    <subcellularLocation>
        <location evidence="1">Membrane</location>
        <topology evidence="1">Multi-pass membrane protein</topology>
    </subcellularLocation>
</comment>
<dbReference type="InterPro" id="IPR006214">
    <property type="entry name" value="Bax_inhibitor_1-related"/>
</dbReference>
<evidence type="ECO:0000313" key="7">
    <source>
        <dbReference type="EMBL" id="OYD49626.1"/>
    </source>
</evidence>
<evidence type="ECO:0000256" key="6">
    <source>
        <dbReference type="RuleBase" id="RU004379"/>
    </source>
</evidence>
<gene>
    <name evidence="7" type="ORF">CBY09_11660</name>
</gene>
<dbReference type="GO" id="GO:0005886">
    <property type="term" value="C:plasma membrane"/>
    <property type="evidence" value="ECO:0007669"/>
    <property type="project" value="TreeGrafter"/>
</dbReference>
<keyword evidence="5 6" id="KW-0472">Membrane</keyword>
<name>A0A235EKR1_9BURK</name>
<dbReference type="RefSeq" id="WP_094289703.1">
    <property type="nucleotide sequence ID" value="NZ_JAMXHW010000002.1"/>
</dbReference>
<reference evidence="7 8" key="1">
    <citation type="submission" date="2017-07" db="EMBL/GenBank/DDBJ databases">
        <title>Acidovorax KNDSW TSA 6 genome sequence and assembly.</title>
        <authorList>
            <person name="Mayilraj S."/>
        </authorList>
    </citation>
    <scope>NUCLEOTIDE SEQUENCE [LARGE SCALE GENOMIC DNA]</scope>
    <source>
        <strain evidence="7 8">KNDSW-TSA6</strain>
    </source>
</reference>
<dbReference type="Proteomes" id="UP000215441">
    <property type="component" value="Unassembled WGS sequence"/>
</dbReference>
<feature type="transmembrane region" description="Helical" evidence="6">
    <location>
        <begin position="120"/>
        <end position="141"/>
    </location>
</feature>
<dbReference type="AlphaFoldDB" id="A0A235EKR1"/>
<evidence type="ECO:0000313" key="8">
    <source>
        <dbReference type="Proteomes" id="UP000215441"/>
    </source>
</evidence>
<feature type="transmembrane region" description="Helical" evidence="6">
    <location>
        <begin position="63"/>
        <end position="83"/>
    </location>
</feature>
<feature type="transmembrane region" description="Helical" evidence="6">
    <location>
        <begin position="208"/>
        <end position="230"/>
    </location>
</feature>
<evidence type="ECO:0000256" key="1">
    <source>
        <dbReference type="ARBA" id="ARBA00004141"/>
    </source>
</evidence>
<dbReference type="PANTHER" id="PTHR23291">
    <property type="entry name" value="BAX INHIBITOR-RELATED"/>
    <property type="match status" value="1"/>
</dbReference>
<sequence length="237" mass="25010">MNPNALSPQTPSGAPMERRDFIVSTYKHLGVAMLAFVVLSAVLMASGFSNTTAKMLMASGNKFIWLGVMGAFMLVGWLASHLADNAENPQTQLMGLGIYVLAEGLIFAPMFGIAQLVAPGAIGAAGFITLLLVGALTWTAFSTKTDFSFLGGILKVGGLVALGTIIAGAIFGFKLGIWFSGIMVLFAGACVLYDTSRIIHDYPADRPAGAALHLFASIALMLWYVLRILISLATNDD</sequence>
<feature type="transmembrane region" description="Helical" evidence="6">
    <location>
        <begin position="153"/>
        <end position="171"/>
    </location>
</feature>
<comment type="caution">
    <text evidence="7">The sequence shown here is derived from an EMBL/GenBank/DDBJ whole genome shotgun (WGS) entry which is preliminary data.</text>
</comment>
<feature type="transmembrane region" description="Helical" evidence="6">
    <location>
        <begin position="95"/>
        <end position="114"/>
    </location>
</feature>
<evidence type="ECO:0000256" key="2">
    <source>
        <dbReference type="ARBA" id="ARBA00010350"/>
    </source>
</evidence>
<feature type="transmembrane region" description="Helical" evidence="6">
    <location>
        <begin position="28"/>
        <end position="48"/>
    </location>
</feature>
<evidence type="ECO:0000256" key="3">
    <source>
        <dbReference type="ARBA" id="ARBA00022692"/>
    </source>
</evidence>
<organism evidence="7 8">
    <name type="scientific">Acidovorax kalamii</name>
    <dbReference type="NCBI Taxonomy" id="2004485"/>
    <lineage>
        <taxon>Bacteria</taxon>
        <taxon>Pseudomonadati</taxon>
        <taxon>Pseudomonadota</taxon>
        <taxon>Betaproteobacteria</taxon>
        <taxon>Burkholderiales</taxon>
        <taxon>Comamonadaceae</taxon>
        <taxon>Acidovorax</taxon>
    </lineage>
</organism>
<protein>
    <submittedName>
        <fullName evidence="7">Permease</fullName>
    </submittedName>
</protein>